<dbReference type="InterPro" id="IPR043502">
    <property type="entry name" value="DNA/RNA_pol_sf"/>
</dbReference>
<dbReference type="Proteomes" id="UP001596989">
    <property type="component" value="Unassembled WGS sequence"/>
</dbReference>
<reference evidence="2" key="1">
    <citation type="journal article" date="2019" name="Int. J. Syst. Evol. Microbiol.">
        <title>The Global Catalogue of Microorganisms (GCM) 10K type strain sequencing project: providing services to taxonomists for standard genome sequencing and annotation.</title>
        <authorList>
            <consortium name="The Broad Institute Genomics Platform"/>
            <consortium name="The Broad Institute Genome Sequencing Center for Infectious Disease"/>
            <person name="Wu L."/>
            <person name="Ma J."/>
        </authorList>
    </citation>
    <scope>NUCLEOTIDE SEQUENCE [LARGE SCALE GENOMIC DNA]</scope>
    <source>
        <strain evidence="2">CCUG 59129</strain>
    </source>
</reference>
<accession>A0ABW3HRF1</accession>
<name>A0ABW3HRF1_9BACL</name>
<comment type="caution">
    <text evidence="1">The sequence shown here is derived from an EMBL/GenBank/DDBJ whole genome shotgun (WGS) entry which is preliminary data.</text>
</comment>
<proteinExistence type="predicted"/>
<dbReference type="SUPFAM" id="SSF56672">
    <property type="entry name" value="DNA/RNA polymerases"/>
    <property type="match status" value="1"/>
</dbReference>
<evidence type="ECO:0000313" key="1">
    <source>
        <dbReference type="EMBL" id="MFD0960133.1"/>
    </source>
</evidence>
<sequence length="86" mass="9384">MGLSYIAKKAYFDTIPHEKLISMVKETVVDGSVLSLLEKCLKAGVMDGGSFHINEQGTPQGGLCKALHKPPYAKKVIMRSKPLEPL</sequence>
<keyword evidence="2" id="KW-1185">Reference proteome</keyword>
<protein>
    <submittedName>
        <fullName evidence="1">Uncharacterized protein</fullName>
    </submittedName>
</protein>
<dbReference type="EMBL" id="JBHTJZ010000013">
    <property type="protein sequence ID" value="MFD0960133.1"/>
    <property type="molecule type" value="Genomic_DNA"/>
</dbReference>
<organism evidence="1 2">
    <name type="scientific">Paenibacillus chungangensis</name>
    <dbReference type="NCBI Taxonomy" id="696535"/>
    <lineage>
        <taxon>Bacteria</taxon>
        <taxon>Bacillati</taxon>
        <taxon>Bacillota</taxon>
        <taxon>Bacilli</taxon>
        <taxon>Bacillales</taxon>
        <taxon>Paenibacillaceae</taxon>
        <taxon>Paenibacillus</taxon>
    </lineage>
</organism>
<evidence type="ECO:0000313" key="2">
    <source>
        <dbReference type="Proteomes" id="UP001596989"/>
    </source>
</evidence>
<gene>
    <name evidence="1" type="ORF">ACFQ2I_12080</name>
</gene>